<reference evidence="3" key="1">
    <citation type="journal article" date="2015" name="Proc. Natl. Acad. Sci. U.S.A.">
        <title>Genome sequence of the Asian Tiger mosquito, Aedes albopictus, reveals insights into its biology, genetics, and evolution.</title>
        <authorList>
            <person name="Chen X.G."/>
            <person name="Jiang X."/>
            <person name="Gu J."/>
            <person name="Xu M."/>
            <person name="Wu Y."/>
            <person name="Deng Y."/>
            <person name="Zhang C."/>
            <person name="Bonizzoni M."/>
            <person name="Dermauw W."/>
            <person name="Vontas J."/>
            <person name="Armbruster P."/>
            <person name="Huang X."/>
            <person name="Yang Y."/>
            <person name="Zhang H."/>
            <person name="He W."/>
            <person name="Peng H."/>
            <person name="Liu Y."/>
            <person name="Wu K."/>
            <person name="Chen J."/>
            <person name="Lirakis M."/>
            <person name="Topalis P."/>
            <person name="Van Leeuwen T."/>
            <person name="Hall A.B."/>
            <person name="Jiang X."/>
            <person name="Thorpe C."/>
            <person name="Mueller R.L."/>
            <person name="Sun C."/>
            <person name="Waterhouse R.M."/>
            <person name="Yan G."/>
            <person name="Tu Z.J."/>
            <person name="Fang X."/>
            <person name="James A.A."/>
        </authorList>
    </citation>
    <scope>NUCLEOTIDE SEQUENCE [LARGE SCALE GENOMIC DNA]</scope>
    <source>
        <strain evidence="3">Foshan</strain>
    </source>
</reference>
<dbReference type="Proteomes" id="UP000069940">
    <property type="component" value="Unassembled WGS sequence"/>
</dbReference>
<protein>
    <recommendedName>
        <fullName evidence="1">Endonuclease/exonuclease/phosphatase domain-containing protein</fullName>
    </recommendedName>
</protein>
<accession>A0ABM1XVK7</accession>
<reference evidence="2" key="2">
    <citation type="submission" date="2025-05" db="UniProtKB">
        <authorList>
            <consortium name="EnsemblMetazoa"/>
        </authorList>
    </citation>
    <scope>IDENTIFICATION</scope>
    <source>
        <strain evidence="2">Foshan</strain>
    </source>
</reference>
<proteinExistence type="predicted"/>
<dbReference type="RefSeq" id="XP_062710669.1">
    <property type="nucleotide sequence ID" value="XM_062854685.1"/>
</dbReference>
<dbReference type="SUPFAM" id="SSF56219">
    <property type="entry name" value="DNase I-like"/>
    <property type="match status" value="1"/>
</dbReference>
<dbReference type="Pfam" id="PF03372">
    <property type="entry name" value="Exo_endo_phos"/>
    <property type="match status" value="1"/>
</dbReference>
<dbReference type="Gene3D" id="3.60.10.10">
    <property type="entry name" value="Endonuclease/exonuclease/phosphatase"/>
    <property type="match status" value="1"/>
</dbReference>
<evidence type="ECO:0000313" key="3">
    <source>
        <dbReference type="Proteomes" id="UP000069940"/>
    </source>
</evidence>
<name>A0ABM1XVK7_AEDAL</name>
<sequence>MYVYFQNVRGLRTKINELFLAVDGSEYDVIVLVETNLDSTITSAQLFGEHYVVYRNDRDTTNSQKKSGGGVLIAVHRKLPSSLIRCATEGFELVLTRVHIANSYLFICAGYIPPELRSNPPFVKRFGDAICDSLRPAGNDDLIVVCGDFNQANLVWKQSESSFITADPVSVGPASACLLDNMAMLNLNQFCFVTNPWNHILDLVFANTKSCVIAEAAVPLVKIDRPHPPLEITLLVGDSEPLFEHEDTLPLNYKRIDFASLNNFLARIDWTEVLTCSDVDVAVQNYTDVIANWLSSNVPKKRLPAKPPWGNARLRSLKREKNACQRHYRRLRTPLFKQRFQTASNAYKSLNSHLYMQYVDNVQNSLRHNPKRFWNYVNSKRKQNDGIN</sequence>
<dbReference type="PANTHER" id="PTHR33395">
    <property type="entry name" value="TRANSCRIPTASE, PUTATIVE-RELATED-RELATED"/>
    <property type="match status" value="1"/>
</dbReference>
<organism evidence="2 3">
    <name type="scientific">Aedes albopictus</name>
    <name type="common">Asian tiger mosquito</name>
    <name type="synonym">Stegomyia albopicta</name>
    <dbReference type="NCBI Taxonomy" id="7160"/>
    <lineage>
        <taxon>Eukaryota</taxon>
        <taxon>Metazoa</taxon>
        <taxon>Ecdysozoa</taxon>
        <taxon>Arthropoda</taxon>
        <taxon>Hexapoda</taxon>
        <taxon>Insecta</taxon>
        <taxon>Pterygota</taxon>
        <taxon>Neoptera</taxon>
        <taxon>Endopterygota</taxon>
        <taxon>Diptera</taxon>
        <taxon>Nematocera</taxon>
        <taxon>Culicoidea</taxon>
        <taxon>Culicidae</taxon>
        <taxon>Culicinae</taxon>
        <taxon>Aedini</taxon>
        <taxon>Aedes</taxon>
        <taxon>Stegomyia</taxon>
    </lineage>
</organism>
<evidence type="ECO:0000259" key="1">
    <source>
        <dbReference type="Pfam" id="PF03372"/>
    </source>
</evidence>
<dbReference type="GeneID" id="134288803"/>
<evidence type="ECO:0000313" key="2">
    <source>
        <dbReference type="EnsemblMetazoa" id="AALFPA23_003295.P3561"/>
    </source>
</evidence>
<dbReference type="EnsemblMetazoa" id="AALFPA23_003295.R3561">
    <property type="protein sequence ID" value="AALFPA23_003295.P3561"/>
    <property type="gene ID" value="AALFPA23_003295"/>
</dbReference>
<keyword evidence="3" id="KW-1185">Reference proteome</keyword>
<dbReference type="InterPro" id="IPR005135">
    <property type="entry name" value="Endo/exonuclease/phosphatase"/>
</dbReference>
<dbReference type="PANTHER" id="PTHR33395:SF22">
    <property type="entry name" value="REVERSE TRANSCRIPTASE DOMAIN-CONTAINING PROTEIN"/>
    <property type="match status" value="1"/>
</dbReference>
<feature type="domain" description="Endonuclease/exonuclease/phosphatase" evidence="1">
    <location>
        <begin position="7"/>
        <end position="209"/>
    </location>
</feature>
<dbReference type="InterPro" id="IPR036691">
    <property type="entry name" value="Endo/exonu/phosph_ase_sf"/>
</dbReference>